<evidence type="ECO:0000256" key="1">
    <source>
        <dbReference type="ARBA" id="ARBA00004196"/>
    </source>
</evidence>
<proteinExistence type="predicted"/>
<evidence type="ECO:0000256" key="2">
    <source>
        <dbReference type="SAM" id="Phobius"/>
    </source>
</evidence>
<reference evidence="5 6" key="1">
    <citation type="submission" date="2024-06" db="EMBL/GenBank/DDBJ databases">
        <title>Genomic Encyclopedia of Type Strains, Phase IV (KMG-IV): sequencing the most valuable type-strain genomes for metagenomic binning, comparative biology and taxonomic classification.</title>
        <authorList>
            <person name="Goeker M."/>
        </authorList>
    </citation>
    <scope>NUCLEOTIDE SEQUENCE [LARGE SCALE GENOMIC DNA]</scope>
    <source>
        <strain evidence="5 6">DSM 17809</strain>
    </source>
</reference>
<comment type="subcellular location">
    <subcellularLocation>
        <location evidence="1">Cell envelope</location>
    </subcellularLocation>
</comment>
<dbReference type="Gene3D" id="2.40.50.100">
    <property type="match status" value="2"/>
</dbReference>
<keyword evidence="6" id="KW-1185">Reference proteome</keyword>
<dbReference type="EMBL" id="JBEPLU010000001">
    <property type="protein sequence ID" value="MET3526012.1"/>
    <property type="molecule type" value="Genomic_DNA"/>
</dbReference>
<dbReference type="InterPro" id="IPR058634">
    <property type="entry name" value="AaeA-lik-b-barrel"/>
</dbReference>
<feature type="domain" description="Multidrug resistance protein MdtA-like barrel-sandwich hybrid" evidence="3">
    <location>
        <begin position="70"/>
        <end position="257"/>
    </location>
</feature>
<protein>
    <submittedName>
        <fullName evidence="5">Membrane fusion protein (Multidrug efflux system)</fullName>
    </submittedName>
</protein>
<gene>
    <name evidence="5" type="ORF">ABID41_001107</name>
</gene>
<accession>A0ABV2EG43</accession>
<dbReference type="Pfam" id="PF25963">
    <property type="entry name" value="Beta-barrel_AAEA"/>
    <property type="match status" value="1"/>
</dbReference>
<name>A0ABV2EG43_9CAUL</name>
<evidence type="ECO:0000259" key="4">
    <source>
        <dbReference type="Pfam" id="PF25963"/>
    </source>
</evidence>
<dbReference type="RefSeq" id="WP_331927570.1">
    <property type="nucleotide sequence ID" value="NZ_JBEPLU010000001.1"/>
</dbReference>
<organism evidence="5 6">
    <name type="scientific">Phenylobacterium koreense</name>
    <dbReference type="NCBI Taxonomy" id="266125"/>
    <lineage>
        <taxon>Bacteria</taxon>
        <taxon>Pseudomonadati</taxon>
        <taxon>Pseudomonadota</taxon>
        <taxon>Alphaproteobacteria</taxon>
        <taxon>Caulobacterales</taxon>
        <taxon>Caulobacteraceae</taxon>
        <taxon>Phenylobacterium</taxon>
    </lineage>
</organism>
<dbReference type="Gene3D" id="2.40.30.170">
    <property type="match status" value="1"/>
</dbReference>
<keyword evidence="2" id="KW-0812">Transmembrane</keyword>
<keyword evidence="2" id="KW-1133">Transmembrane helix</keyword>
<feature type="domain" description="p-hydroxybenzoic acid efflux pump subunit AaeA-like beta-barrel" evidence="4">
    <location>
        <begin position="264"/>
        <end position="351"/>
    </location>
</feature>
<dbReference type="Gene3D" id="1.10.287.470">
    <property type="entry name" value="Helix hairpin bin"/>
    <property type="match status" value="1"/>
</dbReference>
<dbReference type="PANTHER" id="PTHR30386">
    <property type="entry name" value="MEMBRANE FUSION SUBUNIT OF EMRAB-TOLC MULTIDRUG EFFLUX PUMP"/>
    <property type="match status" value="1"/>
</dbReference>
<dbReference type="PANTHER" id="PTHR30386:SF19">
    <property type="entry name" value="MULTIDRUG EXPORT PROTEIN EMRA-RELATED"/>
    <property type="match status" value="1"/>
</dbReference>
<evidence type="ECO:0000313" key="6">
    <source>
        <dbReference type="Proteomes" id="UP001549110"/>
    </source>
</evidence>
<dbReference type="SUPFAM" id="SSF111369">
    <property type="entry name" value="HlyD-like secretion proteins"/>
    <property type="match status" value="1"/>
</dbReference>
<evidence type="ECO:0000259" key="3">
    <source>
        <dbReference type="Pfam" id="PF25917"/>
    </source>
</evidence>
<feature type="transmembrane region" description="Helical" evidence="2">
    <location>
        <begin position="33"/>
        <end position="52"/>
    </location>
</feature>
<comment type="caution">
    <text evidence="5">The sequence shown here is derived from an EMBL/GenBank/DDBJ whole genome shotgun (WGS) entry which is preliminary data.</text>
</comment>
<dbReference type="InterPro" id="IPR050739">
    <property type="entry name" value="MFP"/>
</dbReference>
<dbReference type="Pfam" id="PF25917">
    <property type="entry name" value="BSH_RND"/>
    <property type="match status" value="1"/>
</dbReference>
<sequence>MSDAEGYQAIAEVEQDAASHRPPEPSLGQRLRWPLMIGGPLLIIAVVGYFVLTSGRFQTTDNAYVQTARAGISPSIDGRVIEVDVKENQQVRRGQLLFKLDPADYQVAVAQAEAALAAAQYEVSGSRAVYEQRQADLAAAQETVSYTEREAARQKALAAAGVSTQAQADEAAHAAEQARRQIPVVRQQMASALADIGGRATLPVDQHPKVLQAKAALDQAKLNLSYTVVTAPADGVVTKVEQIQVGNRVNASQTLFWLISGTPWIEANFKEDQLAHMRVGQAATVKIDAYDHELKAHVASFSPGTGSSFALLPPENATGNWVKVVQRLPVRLALDEAAPDLSGGLSAKVKVDVRSALRTAAAAR</sequence>
<dbReference type="InterPro" id="IPR058625">
    <property type="entry name" value="MdtA-like_BSH"/>
</dbReference>
<evidence type="ECO:0000313" key="5">
    <source>
        <dbReference type="EMBL" id="MET3526012.1"/>
    </source>
</evidence>
<keyword evidence="2" id="KW-0472">Membrane</keyword>
<dbReference type="Proteomes" id="UP001549110">
    <property type="component" value="Unassembled WGS sequence"/>
</dbReference>